<dbReference type="RefSeq" id="WP_183356352.1">
    <property type="nucleotide sequence ID" value="NZ_BLXX01000015.1"/>
</dbReference>
<keyword evidence="2 9" id="KW-1003">Cell membrane</keyword>
<keyword evidence="3 9" id="KW-0808">Transferase</keyword>
<evidence type="ECO:0000313" key="10">
    <source>
        <dbReference type="EMBL" id="GFO61561.1"/>
    </source>
</evidence>
<comment type="caution">
    <text evidence="10">The sequence shown here is derived from an EMBL/GenBank/DDBJ whole genome shotgun (WGS) entry which is preliminary data.</text>
</comment>
<dbReference type="GO" id="GO:0048034">
    <property type="term" value="P:heme O biosynthetic process"/>
    <property type="evidence" value="ECO:0007669"/>
    <property type="project" value="UniProtKB-UniRule"/>
</dbReference>
<evidence type="ECO:0000313" key="11">
    <source>
        <dbReference type="Proteomes" id="UP000556026"/>
    </source>
</evidence>
<comment type="similarity">
    <text evidence="9">Belongs to the UbiA prenyltransferase family. Protoheme IX farnesyltransferase subfamily.</text>
</comment>
<comment type="catalytic activity">
    <reaction evidence="8 9">
        <text>heme b + (2E,6E)-farnesyl diphosphate + H2O = Fe(II)-heme o + diphosphate</text>
        <dbReference type="Rhea" id="RHEA:28070"/>
        <dbReference type="ChEBI" id="CHEBI:15377"/>
        <dbReference type="ChEBI" id="CHEBI:33019"/>
        <dbReference type="ChEBI" id="CHEBI:60344"/>
        <dbReference type="ChEBI" id="CHEBI:60530"/>
        <dbReference type="ChEBI" id="CHEBI:175763"/>
        <dbReference type="EC" id="2.5.1.141"/>
    </reaction>
</comment>
<dbReference type="HAMAP" id="MF_00154">
    <property type="entry name" value="CyoE_CtaB"/>
    <property type="match status" value="1"/>
</dbReference>
<feature type="transmembrane region" description="Helical" evidence="9">
    <location>
        <begin position="151"/>
        <end position="172"/>
    </location>
</feature>
<accession>A0A6V8MNJ8</accession>
<gene>
    <name evidence="10" type="primary">ctaB_2</name>
    <name evidence="9" type="synonym">ctaB</name>
    <name evidence="10" type="ORF">GMST_38860</name>
</gene>
<dbReference type="Proteomes" id="UP000556026">
    <property type="component" value="Unassembled WGS sequence"/>
</dbReference>
<dbReference type="PANTHER" id="PTHR43448:SF2">
    <property type="entry name" value="PROTOHEME IX FARNESYLTRANSFERASE, MITOCHONDRIAL"/>
    <property type="match status" value="1"/>
</dbReference>
<dbReference type="InterPro" id="IPR006369">
    <property type="entry name" value="Protohaem_IX_farnesylTrfase"/>
</dbReference>
<dbReference type="AlphaFoldDB" id="A0A6V8MNJ8"/>
<evidence type="ECO:0000256" key="4">
    <source>
        <dbReference type="ARBA" id="ARBA00022692"/>
    </source>
</evidence>
<dbReference type="InterPro" id="IPR044878">
    <property type="entry name" value="UbiA_sf"/>
</dbReference>
<feature type="transmembrane region" description="Helical" evidence="9">
    <location>
        <begin position="242"/>
        <end position="265"/>
    </location>
</feature>
<dbReference type="CDD" id="cd13957">
    <property type="entry name" value="PT_UbiA_Cox10"/>
    <property type="match status" value="1"/>
</dbReference>
<feature type="transmembrane region" description="Helical" evidence="9">
    <location>
        <begin position="178"/>
        <end position="200"/>
    </location>
</feature>
<dbReference type="InterPro" id="IPR000537">
    <property type="entry name" value="UbiA_prenyltransferase"/>
</dbReference>
<dbReference type="PANTHER" id="PTHR43448">
    <property type="entry name" value="PROTOHEME IX FARNESYLTRANSFERASE, MITOCHONDRIAL"/>
    <property type="match status" value="1"/>
</dbReference>
<keyword evidence="4 9" id="KW-0812">Transmembrane</keyword>
<organism evidence="10 11">
    <name type="scientific">Geomonas silvestris</name>
    <dbReference type="NCBI Taxonomy" id="2740184"/>
    <lineage>
        <taxon>Bacteria</taxon>
        <taxon>Pseudomonadati</taxon>
        <taxon>Thermodesulfobacteriota</taxon>
        <taxon>Desulfuromonadia</taxon>
        <taxon>Geobacterales</taxon>
        <taxon>Geobacteraceae</taxon>
        <taxon>Geomonas</taxon>
    </lineage>
</organism>
<dbReference type="NCBIfam" id="TIGR01473">
    <property type="entry name" value="cyoE_ctaB"/>
    <property type="match status" value="1"/>
</dbReference>
<comment type="function">
    <text evidence="9">Converts heme B (protoheme IX) to heme O by substitution of the vinyl group on carbon 2 of heme B porphyrin ring with a hydroxyethyl farnesyl side group.</text>
</comment>
<feature type="transmembrane region" description="Helical" evidence="9">
    <location>
        <begin position="212"/>
        <end position="236"/>
    </location>
</feature>
<evidence type="ECO:0000256" key="9">
    <source>
        <dbReference type="HAMAP-Rule" id="MF_00154"/>
    </source>
</evidence>
<keyword evidence="7 9" id="KW-0472">Membrane</keyword>
<evidence type="ECO:0000256" key="2">
    <source>
        <dbReference type="ARBA" id="ARBA00022475"/>
    </source>
</evidence>
<comment type="subcellular location">
    <subcellularLocation>
        <location evidence="9">Cell membrane</location>
        <topology evidence="9">Multi-pass membrane protein</topology>
    </subcellularLocation>
    <subcellularLocation>
        <location evidence="1">Membrane</location>
        <topology evidence="1">Multi-pass membrane protein</topology>
    </subcellularLocation>
</comment>
<dbReference type="EC" id="2.5.1.141" evidence="9"/>
<dbReference type="Gene3D" id="1.10.357.140">
    <property type="entry name" value="UbiA prenyltransferase"/>
    <property type="match status" value="1"/>
</dbReference>
<evidence type="ECO:0000256" key="3">
    <source>
        <dbReference type="ARBA" id="ARBA00022679"/>
    </source>
</evidence>
<protein>
    <recommendedName>
        <fullName evidence="9">Protoheme IX farnesyltransferase</fullName>
        <ecNumber evidence="9">2.5.1.141</ecNumber>
    </recommendedName>
    <alternativeName>
        <fullName evidence="9">Heme B farnesyltransferase</fullName>
    </alternativeName>
    <alternativeName>
        <fullName evidence="9">Heme O synthase</fullName>
    </alternativeName>
</protein>
<feature type="transmembrane region" description="Helical" evidence="9">
    <location>
        <begin position="57"/>
        <end position="76"/>
    </location>
</feature>
<keyword evidence="5 9" id="KW-1133">Transmembrane helix</keyword>
<comment type="pathway">
    <text evidence="9">Porphyrin-containing compound metabolism; heme O biosynthesis; heme O from protoheme: step 1/1.</text>
</comment>
<keyword evidence="6 9" id="KW-0350">Heme biosynthesis</keyword>
<dbReference type="GO" id="GO:0008495">
    <property type="term" value="F:protoheme IX farnesyltransferase activity"/>
    <property type="evidence" value="ECO:0007669"/>
    <property type="project" value="UniProtKB-UniRule"/>
</dbReference>
<evidence type="ECO:0000256" key="5">
    <source>
        <dbReference type="ARBA" id="ARBA00022989"/>
    </source>
</evidence>
<feature type="transmembrane region" description="Helical" evidence="9">
    <location>
        <begin position="277"/>
        <end position="294"/>
    </location>
</feature>
<name>A0A6V8MNJ8_9BACT</name>
<dbReference type="UniPathway" id="UPA00834">
    <property type="reaction ID" value="UER00712"/>
</dbReference>
<comment type="miscellaneous">
    <text evidence="9">Carbon 2 of the heme B porphyrin ring is defined according to the Fischer nomenclature.</text>
</comment>
<evidence type="ECO:0000256" key="8">
    <source>
        <dbReference type="ARBA" id="ARBA00047690"/>
    </source>
</evidence>
<evidence type="ECO:0000256" key="1">
    <source>
        <dbReference type="ARBA" id="ARBA00004141"/>
    </source>
</evidence>
<feature type="transmembrane region" description="Helical" evidence="9">
    <location>
        <begin position="125"/>
        <end position="144"/>
    </location>
</feature>
<feature type="transmembrane region" description="Helical" evidence="9">
    <location>
        <begin position="21"/>
        <end position="45"/>
    </location>
</feature>
<dbReference type="GO" id="GO:0005886">
    <property type="term" value="C:plasma membrane"/>
    <property type="evidence" value="ECO:0007669"/>
    <property type="project" value="UniProtKB-SubCell"/>
</dbReference>
<evidence type="ECO:0000256" key="7">
    <source>
        <dbReference type="ARBA" id="ARBA00023136"/>
    </source>
</evidence>
<keyword evidence="11" id="KW-1185">Reference proteome</keyword>
<dbReference type="EMBL" id="BLXX01000015">
    <property type="protein sequence ID" value="GFO61561.1"/>
    <property type="molecule type" value="Genomic_DNA"/>
</dbReference>
<evidence type="ECO:0000256" key="6">
    <source>
        <dbReference type="ARBA" id="ARBA00023133"/>
    </source>
</evidence>
<reference evidence="11" key="1">
    <citation type="submission" date="2020-06" db="EMBL/GenBank/DDBJ databases">
        <title>Draft genomic sequence of Geomonas sp. Red330.</title>
        <authorList>
            <person name="Itoh H."/>
            <person name="Zhenxing X."/>
            <person name="Ushijima N."/>
            <person name="Masuda Y."/>
            <person name="Shiratori Y."/>
            <person name="Senoo K."/>
        </authorList>
    </citation>
    <scope>NUCLEOTIDE SEQUENCE [LARGE SCALE GENOMIC DNA]</scope>
    <source>
        <strain evidence="11">Red330</strain>
    </source>
</reference>
<feature type="transmembrane region" description="Helical" evidence="9">
    <location>
        <begin position="97"/>
        <end position="119"/>
    </location>
</feature>
<proteinExistence type="inferred from homology"/>
<sequence>MTALDTRAAAKKRSHPYQVCRAFLLLAKPGIVLAVVLSGYAGMVLAGDRLPDPLPALYGSTSLLLTALGAALFNSLGDRRRDRSMQRLAQRSAALQLVGVPTVAAAAVTACCAGLVLAWQTLDPQVTLLVLVAVVSYALLYTRLLKPASHWAAVLGGIPGALPVLIGSAAVSPDFSPAAFWLFLVLLCWQPPHFWLLALAHLSDYRSAKIPVLPLVTSSAVTRCAILAAILALIPTSLGLCWFGPCSLGYGAGAAVLGAWFLATAKKRLPGGDTRPAFAVSILYLVCLLTLIIVDRAFP</sequence>
<dbReference type="Pfam" id="PF01040">
    <property type="entry name" value="UbiA"/>
    <property type="match status" value="1"/>
</dbReference>